<organism evidence="2 3">
    <name type="scientific">Limosa lapponica baueri</name>
    <dbReference type="NCBI Taxonomy" id="1758121"/>
    <lineage>
        <taxon>Eukaryota</taxon>
        <taxon>Metazoa</taxon>
        <taxon>Chordata</taxon>
        <taxon>Craniata</taxon>
        <taxon>Vertebrata</taxon>
        <taxon>Euteleostomi</taxon>
        <taxon>Archelosauria</taxon>
        <taxon>Archosauria</taxon>
        <taxon>Dinosauria</taxon>
        <taxon>Saurischia</taxon>
        <taxon>Theropoda</taxon>
        <taxon>Coelurosauria</taxon>
        <taxon>Aves</taxon>
        <taxon>Neognathae</taxon>
        <taxon>Neoaves</taxon>
        <taxon>Charadriiformes</taxon>
        <taxon>Scolopacidae</taxon>
        <taxon>Limosa</taxon>
    </lineage>
</organism>
<protein>
    <submittedName>
        <fullName evidence="2">Suppression of tumorigenicity 5</fullName>
    </submittedName>
</protein>
<reference evidence="3" key="2">
    <citation type="submission" date="2017-12" db="EMBL/GenBank/DDBJ databases">
        <title>Genome sequence of the Bar-tailed Godwit (Limosa lapponica baueri).</title>
        <authorList>
            <person name="Lima N.C.B."/>
            <person name="Parody-Merino A.M."/>
            <person name="Battley P.F."/>
            <person name="Fidler A.E."/>
            <person name="Prosdocimi F."/>
        </authorList>
    </citation>
    <scope>NUCLEOTIDE SEQUENCE [LARGE SCALE GENOMIC DNA]</scope>
</reference>
<evidence type="ECO:0000313" key="2">
    <source>
        <dbReference type="EMBL" id="PKU46942.1"/>
    </source>
</evidence>
<evidence type="ECO:0000313" key="3">
    <source>
        <dbReference type="Proteomes" id="UP000233556"/>
    </source>
</evidence>
<feature type="compositionally biased region" description="Basic and acidic residues" evidence="1">
    <location>
        <begin position="8"/>
        <end position="23"/>
    </location>
</feature>
<name>A0A2I0ULL6_LIMLA</name>
<gene>
    <name evidence="2" type="ORF">llap_2777</name>
</gene>
<feature type="region of interest" description="Disordered" evidence="1">
    <location>
        <begin position="73"/>
        <end position="98"/>
    </location>
</feature>
<feature type="region of interest" description="Disordered" evidence="1">
    <location>
        <begin position="1"/>
        <end position="61"/>
    </location>
</feature>
<evidence type="ECO:0000256" key="1">
    <source>
        <dbReference type="SAM" id="MobiDB-lite"/>
    </source>
</evidence>
<reference evidence="3" key="1">
    <citation type="submission" date="2017-11" db="EMBL/GenBank/DDBJ databases">
        <authorList>
            <person name="Lima N.C."/>
            <person name="Parody-Merino A.M."/>
            <person name="Battley P.F."/>
            <person name="Fidler A.E."/>
            <person name="Prosdocimi F."/>
        </authorList>
    </citation>
    <scope>NUCLEOTIDE SEQUENCE [LARGE SCALE GENOMIC DNA]</scope>
</reference>
<dbReference type="OrthoDB" id="9921305at2759"/>
<dbReference type="EMBL" id="KZ505694">
    <property type="protein sequence ID" value="PKU46942.1"/>
    <property type="molecule type" value="Genomic_DNA"/>
</dbReference>
<dbReference type="AlphaFoldDB" id="A0A2I0ULL6"/>
<keyword evidence="3" id="KW-1185">Reference proteome</keyword>
<accession>A0A2I0ULL6</accession>
<sequence length="162" mass="18125">MRKGSAILREKETGEALREEKDPVSSPSQAKGGCLDNNNEWRKVHGQGSKGIPPLPTAPCPVPLKNRYEALVEEGQLSENVDDDQPTSQIRQSKKRTPWITTTPTRRKRRVIVVGDSFLRGMEGLVCRVDPPQREVCCLPGARVKDITRKLPGLVHLTDYYP</sequence>
<dbReference type="Gene3D" id="3.40.50.12690">
    <property type="match status" value="1"/>
</dbReference>
<proteinExistence type="predicted"/>
<dbReference type="Proteomes" id="UP000233556">
    <property type="component" value="Unassembled WGS sequence"/>
</dbReference>